<accession>A0A8H6MTD0</accession>
<protein>
    <submittedName>
        <fullName evidence="1">Uncharacterized protein</fullName>
    </submittedName>
</protein>
<gene>
    <name evidence="1" type="ORF">CMUS01_14093</name>
</gene>
<reference evidence="1" key="1">
    <citation type="journal article" date="2020" name="Phytopathology">
        <title>Genome Sequence Resources of Colletotrichum truncatum, C. plurivorum, C. musicola, and C. sojae: Four Species Pathogenic to Soybean (Glycine max).</title>
        <authorList>
            <person name="Rogerio F."/>
            <person name="Boufleur T.R."/>
            <person name="Ciampi-Guillardi M."/>
            <person name="Sukno S.A."/>
            <person name="Thon M.R."/>
            <person name="Massola Junior N.S."/>
            <person name="Baroncelli R."/>
        </authorList>
    </citation>
    <scope>NUCLEOTIDE SEQUENCE</scope>
    <source>
        <strain evidence="1">LFN0074</strain>
    </source>
</reference>
<evidence type="ECO:0000313" key="2">
    <source>
        <dbReference type="Proteomes" id="UP000639643"/>
    </source>
</evidence>
<dbReference type="EMBL" id="WIGM01000970">
    <property type="protein sequence ID" value="KAF6807558.1"/>
    <property type="molecule type" value="Genomic_DNA"/>
</dbReference>
<keyword evidence="2" id="KW-1185">Reference proteome</keyword>
<organism evidence="1 2">
    <name type="scientific">Colletotrichum musicola</name>
    <dbReference type="NCBI Taxonomy" id="2175873"/>
    <lineage>
        <taxon>Eukaryota</taxon>
        <taxon>Fungi</taxon>
        <taxon>Dikarya</taxon>
        <taxon>Ascomycota</taxon>
        <taxon>Pezizomycotina</taxon>
        <taxon>Sordariomycetes</taxon>
        <taxon>Hypocreomycetidae</taxon>
        <taxon>Glomerellales</taxon>
        <taxon>Glomerellaceae</taxon>
        <taxon>Colletotrichum</taxon>
        <taxon>Colletotrichum orchidearum species complex</taxon>
    </lineage>
</organism>
<evidence type="ECO:0000313" key="1">
    <source>
        <dbReference type="EMBL" id="KAF6807558.1"/>
    </source>
</evidence>
<proteinExistence type="predicted"/>
<sequence>MPALNRLRPAKVVILANPQSSAARQCSEELFSPAIRETMGRASHTDATVAVRPDNSARWRLGIDGGGCMVGPALEWRAWPE</sequence>
<comment type="caution">
    <text evidence="1">The sequence shown here is derived from an EMBL/GenBank/DDBJ whole genome shotgun (WGS) entry which is preliminary data.</text>
</comment>
<name>A0A8H6MTD0_9PEZI</name>
<dbReference type="Proteomes" id="UP000639643">
    <property type="component" value="Unassembled WGS sequence"/>
</dbReference>
<dbReference type="AlphaFoldDB" id="A0A8H6MTD0"/>